<accession>A0ABZ2EJ99</accession>
<protein>
    <recommendedName>
        <fullName evidence="1">UPF0301 protein PIECOFPK_01285</fullName>
    </recommendedName>
</protein>
<dbReference type="Gene3D" id="3.40.1740.10">
    <property type="entry name" value="VC0467-like"/>
    <property type="match status" value="1"/>
</dbReference>
<dbReference type="EMBL" id="CP144143">
    <property type="protein sequence ID" value="WWC83563.1"/>
    <property type="molecule type" value="Genomic_DNA"/>
</dbReference>
<evidence type="ECO:0000313" key="2">
    <source>
        <dbReference type="EMBL" id="WWC83563.1"/>
    </source>
</evidence>
<dbReference type="Proteomes" id="UP001321305">
    <property type="component" value="Chromosome"/>
</dbReference>
<evidence type="ECO:0000256" key="1">
    <source>
        <dbReference type="HAMAP-Rule" id="MF_00758"/>
    </source>
</evidence>
<reference evidence="3" key="1">
    <citation type="submission" date="2024-01" db="EMBL/GenBank/DDBJ databases">
        <title>Mycovorax composti gen. nov. sp. nov., a member of the family Chitinophagaceae isolated from button mushroom compost.</title>
        <authorList>
            <person name="Thai M."/>
            <person name="Bell T.L."/>
            <person name="Kertesz M.A."/>
        </authorList>
    </citation>
    <scope>NUCLEOTIDE SEQUENCE [LARGE SCALE GENOMIC DNA]</scope>
    <source>
        <strain evidence="3">C216</strain>
    </source>
</reference>
<keyword evidence="3" id="KW-1185">Reference proteome</keyword>
<dbReference type="PANTHER" id="PTHR31984:SF17">
    <property type="entry name" value="TRANSCRIPTIONAL REGULATOR"/>
    <property type="match status" value="1"/>
</dbReference>
<dbReference type="Pfam" id="PF02622">
    <property type="entry name" value="DUF179"/>
    <property type="match status" value="1"/>
</dbReference>
<dbReference type="HAMAP" id="MF_00758">
    <property type="entry name" value="UPF0301"/>
    <property type="match status" value="1"/>
</dbReference>
<name>A0ABZ2EJ99_9BACT</name>
<organism evidence="2 3">
    <name type="scientific">Mycovorax composti</name>
    <dbReference type="NCBI Taxonomy" id="2962693"/>
    <lineage>
        <taxon>Bacteria</taxon>
        <taxon>Pseudomonadati</taxon>
        <taxon>Bacteroidota</taxon>
        <taxon>Chitinophagia</taxon>
        <taxon>Chitinophagales</taxon>
        <taxon>Chitinophagaceae</taxon>
        <taxon>Mycovorax</taxon>
    </lineage>
</organism>
<dbReference type="SUPFAM" id="SSF143456">
    <property type="entry name" value="VC0467-like"/>
    <property type="match status" value="1"/>
</dbReference>
<gene>
    <name evidence="2" type="ORF">PIECOFPK_01285</name>
</gene>
<dbReference type="PANTHER" id="PTHR31984">
    <property type="entry name" value="TRANSPORTER, PUTATIVE (DUF179)-RELATED"/>
    <property type="match status" value="1"/>
</dbReference>
<comment type="similarity">
    <text evidence="1">Belongs to the UPF0301 (AlgH) family.</text>
</comment>
<evidence type="ECO:0000313" key="3">
    <source>
        <dbReference type="Proteomes" id="UP001321305"/>
    </source>
</evidence>
<proteinExistence type="inferred from homology"/>
<sequence length="194" mass="22288">MNLVKKYLYWLMIEPKAGRLLVANPHLDDPNFLRSVIFLCEHNEEGSFGFVLNRKLDYTVDELVPELGDFQLPVYEGGPVELHTLHFLHQYPEQIPGGQEVMEGVYWGGEFEKLIELINSRTIDTDKIRFYLGYSGWGAGQLASEMDENTWIVSEASKKFLFASNEKELWKAVLKELGGTYELFINAPVDPRLN</sequence>
<dbReference type="InterPro" id="IPR003774">
    <property type="entry name" value="AlgH-like"/>
</dbReference>